<dbReference type="Gene3D" id="2.115.10.20">
    <property type="entry name" value="Glycosyl hydrolase domain, family 43"/>
    <property type="match status" value="1"/>
</dbReference>
<organism evidence="3 4">
    <name type="scientific">Mesorhizobium dulcispinae</name>
    <dbReference type="NCBI Taxonomy" id="3072316"/>
    <lineage>
        <taxon>Bacteria</taxon>
        <taxon>Pseudomonadati</taxon>
        <taxon>Pseudomonadota</taxon>
        <taxon>Alphaproteobacteria</taxon>
        <taxon>Hyphomicrobiales</taxon>
        <taxon>Phyllobacteriaceae</taxon>
        <taxon>Mesorhizobium</taxon>
    </lineage>
</organism>
<dbReference type="Gene3D" id="3.40.50.150">
    <property type="entry name" value="Vaccinia Virus protein VP39"/>
    <property type="match status" value="1"/>
</dbReference>
<dbReference type="InterPro" id="IPR001173">
    <property type="entry name" value="Glyco_trans_2-like"/>
</dbReference>
<dbReference type="InterPro" id="IPR007577">
    <property type="entry name" value="GlycoTrfase_DXD_sugar-bd_CS"/>
</dbReference>
<reference evidence="3 4" key="1">
    <citation type="submission" date="2023-08" db="EMBL/GenBank/DDBJ databases">
        <title>Implementing the SeqCode for naming new Mesorhizobium species isolated from Vachellia karroo root nodules.</title>
        <authorList>
            <person name="Van Lill M."/>
        </authorList>
    </citation>
    <scope>NUCLEOTIDE SEQUENCE [LARGE SCALE GENOMIC DNA]</scope>
    <source>
        <strain evidence="3 4">VK23A</strain>
    </source>
</reference>
<comment type="similarity">
    <text evidence="1">Belongs to the glycosyltransferase 2 family. WaaE/KdtX subfamily.</text>
</comment>
<dbReference type="Gene3D" id="3.90.550.10">
    <property type="entry name" value="Spore Coat Polysaccharide Biosynthesis Protein SpsA, Chain A"/>
    <property type="match status" value="1"/>
</dbReference>
<dbReference type="InterPro" id="IPR011990">
    <property type="entry name" value="TPR-like_helical_dom_sf"/>
</dbReference>
<dbReference type="Gene3D" id="1.25.40.10">
    <property type="entry name" value="Tetratricopeptide repeat domain"/>
    <property type="match status" value="1"/>
</dbReference>
<evidence type="ECO:0000313" key="3">
    <source>
        <dbReference type="EMBL" id="MDX8476742.1"/>
    </source>
</evidence>
<dbReference type="InterPro" id="IPR029063">
    <property type="entry name" value="SAM-dependent_MTases_sf"/>
</dbReference>
<dbReference type="Pfam" id="PF00535">
    <property type="entry name" value="Glycos_transf_2"/>
    <property type="match status" value="1"/>
</dbReference>
<dbReference type="Pfam" id="PF04488">
    <property type="entry name" value="Gly_transf_sug"/>
    <property type="match status" value="1"/>
</dbReference>
<dbReference type="Gene3D" id="3.90.550.20">
    <property type="match status" value="1"/>
</dbReference>
<feature type="domain" description="Glycosyltransferase 2-like" evidence="2">
    <location>
        <begin position="11"/>
        <end position="99"/>
    </location>
</feature>
<accession>A0ABU4XPS6</accession>
<dbReference type="RefSeq" id="WP_320319163.1">
    <property type="nucleotide sequence ID" value="NZ_JAVIIX010000040.1"/>
</dbReference>
<dbReference type="PANTHER" id="PTHR43630:SF2">
    <property type="entry name" value="GLYCOSYLTRANSFERASE"/>
    <property type="match status" value="1"/>
</dbReference>
<dbReference type="PANTHER" id="PTHR43630">
    <property type="entry name" value="POLY-BETA-1,6-N-ACETYL-D-GLUCOSAMINE SYNTHASE"/>
    <property type="match status" value="1"/>
</dbReference>
<evidence type="ECO:0000313" key="4">
    <source>
        <dbReference type="Proteomes" id="UP001271780"/>
    </source>
</evidence>
<keyword evidence="4" id="KW-1185">Reference proteome</keyword>
<proteinExistence type="inferred from homology"/>
<dbReference type="SUPFAM" id="SSF48452">
    <property type="entry name" value="TPR-like"/>
    <property type="match status" value="1"/>
</dbReference>
<dbReference type="InterPro" id="IPR023296">
    <property type="entry name" value="Glyco_hydro_beta-prop_sf"/>
</dbReference>
<evidence type="ECO:0000256" key="1">
    <source>
        <dbReference type="ARBA" id="ARBA00038494"/>
    </source>
</evidence>
<dbReference type="SUPFAM" id="SSF53448">
    <property type="entry name" value="Nucleotide-diphospho-sugar transferases"/>
    <property type="match status" value="2"/>
</dbReference>
<dbReference type="SUPFAM" id="SSF53335">
    <property type="entry name" value="S-adenosyl-L-methionine-dependent methyltransferases"/>
    <property type="match status" value="1"/>
</dbReference>
<name>A0ABU4XPS6_9HYPH</name>
<gene>
    <name evidence="3" type="ORF">RFM27_32330</name>
</gene>
<dbReference type="EMBL" id="JAVIIZ010000042">
    <property type="protein sequence ID" value="MDX8476742.1"/>
    <property type="molecule type" value="Genomic_DNA"/>
</dbReference>
<protein>
    <submittedName>
        <fullName evidence="3">Glycosyltransferase</fullName>
    </submittedName>
</protein>
<dbReference type="InterPro" id="IPR029044">
    <property type="entry name" value="Nucleotide-diphossugar_trans"/>
</dbReference>
<comment type="caution">
    <text evidence="3">The sequence shown here is derived from an EMBL/GenBank/DDBJ whole genome shotgun (WGS) entry which is preliminary data.</text>
</comment>
<sequence>MTTGKRLCLNMIVKNEMANLQRCLEAVVDHIDCWVIGDTGSTDGTQDYIRAFFAARNLPGELHEFPFENFEQARNAALDHAYASSLAYDYLLFDDADMELVVEDAGFRAQLDCPGYRLLQRSGSDLAYWNTRIVRRDTGARYRGVTHEYLEVPGDVKELRSVWYKDHASGSNRVDKFERDIELLLEALEKDPENHRYWFYLAQSYRDAGRTAEAAVAYAKRAAMGGWDEEAWNARLQEARCLKKLGDEAGFIRQALAAFNQRPQRAEPLYDLAQFYREKGMNDASVLFSEAGLAIGKPEQDILFLEDFIYTTGLCEEYAIAANYARDPLRKDRGFATCNRLALSPSIADGPRDLARSNLFFYVQSAKTMMPSFTAHPLGFHPPDGYRLSNPSVARWGDKIVLLQGAVSLMGAEENLRAQVPDRAADHTRNFLLHIDNQFDIASANEISQPADLPRSAYDRAGGLEAMRLFAWEEQLWSSAYVCTSVADGWSELVIARIDVDEPAPYQMTDWRVVRPIGAKVNDSNWMPLVKPGGIDTDQERLQFFSVGDPIHIVGDRGQTISEKPPSVAADQLKGGTQAIPFEGGWLTLAHEARARPDGAQRYCQHRFVWLDETGCLAKISRPFFFNEKGVEFAAGLAWHPKDERLLISYGVAESEAWIAVVDASEVSSLLEPTDYLSSSEGYWNSPATKSLDGANVQIVEAQQRKELAAHDWLGPADLHQQNRPGGGLSKAASSVVLSSNAKGTEEVLLELAPFLRLADSPHERRDQSWAFDSRIAPFLGRGDAALPQIHCFYEVLSDNAKHLTLVAATTSMRAAGHPVRVWSYSPNKLEFLVPLGIEVRAADDVMPRSLFERMVAGSEIRYFSDAFRYAVLYEHGGLWMDCDVVMLRPFPFRGDYFFNLQWRGGHQGHFVCGNVIYAEPHSHHLRALYEMSIERFHGESGKGFGEIGPKLLSDYIASDQGAELREWVFGPMFFNSIDWTEIGEFERPLSDLAVYLNDERVLGTHLWTARNEARPSGDGAPLISLLIEPQHSFPTLTNLADRFNTDKNRHTGNRHAYARVYDRLLSSRRLSMRGLMEIGLCRIAAEGSQSETPSVSLWQSYFPYAQVIGVDLTDFSQLNNDRFKSFVCDQSKLEDLRSVAAKLEQGSLDVVIDDGSHASFDEQLTLREFFPLLAAGGWYFIEDLDWQPPGENAGEITLTKNLLREIQQYGAARSLDPLGISDLADQFAEIRFFDSHFELSRAKLLGGLVAIRKRGGVGFVR</sequence>
<evidence type="ECO:0000259" key="2">
    <source>
        <dbReference type="Pfam" id="PF00535"/>
    </source>
</evidence>
<dbReference type="Proteomes" id="UP001271780">
    <property type="component" value="Unassembled WGS sequence"/>
</dbReference>